<evidence type="ECO:0000256" key="2">
    <source>
        <dbReference type="ARBA" id="ARBA00022857"/>
    </source>
</evidence>
<evidence type="ECO:0000313" key="5">
    <source>
        <dbReference type="EMBL" id="UWZ57670.1"/>
    </source>
</evidence>
<dbReference type="PANTHER" id="PTHR43490:SF99">
    <property type="entry name" value="SHORT-CHAIN DEHYDROGENASE_REDUCTASE"/>
    <property type="match status" value="1"/>
</dbReference>
<dbReference type="KEGG" id="daur:Daura_16790"/>
<sequence length="238" mass="24358">MDDTTIALVTGANKGIGLEVARLLGRAGATVLIGARDPGRGAAAAGTLRDEGLTVHELQLDVTDPASVAAAARRVEEDHGRLDVLVNNAGILVGWARPADLSVDDVRLAFETNVFGVVAVTNAMLPLLRRSRAGRIVNVSSSMGSLTRLAAPDSGIPMMAYSASKAALNGLTVAYAADLREAGITVNSADPGYCATDLNGHTGPRTPAQGATVVVRLALLGDDASSGGFHDDDGPVPW</sequence>
<dbReference type="Proteomes" id="UP001058003">
    <property type="component" value="Chromosome"/>
</dbReference>
<dbReference type="CDD" id="cd05324">
    <property type="entry name" value="carb_red_PTCR-like_SDR_c"/>
    <property type="match status" value="1"/>
</dbReference>
<dbReference type="GO" id="GO:0016616">
    <property type="term" value="F:oxidoreductase activity, acting on the CH-OH group of donors, NAD or NADP as acceptor"/>
    <property type="evidence" value="ECO:0007669"/>
    <property type="project" value="InterPro"/>
</dbReference>
<evidence type="ECO:0000256" key="3">
    <source>
        <dbReference type="ARBA" id="ARBA00023002"/>
    </source>
</evidence>
<dbReference type="EMBL" id="CP073767">
    <property type="protein sequence ID" value="UWZ57670.1"/>
    <property type="molecule type" value="Genomic_DNA"/>
</dbReference>
<keyword evidence="6" id="KW-1185">Reference proteome</keyword>
<accession>A0A9Q9MK70</accession>
<protein>
    <submittedName>
        <fullName evidence="5">SDR family oxidoreductase</fullName>
    </submittedName>
</protein>
<dbReference type="SUPFAM" id="SSF51735">
    <property type="entry name" value="NAD(P)-binding Rossmann-fold domains"/>
    <property type="match status" value="1"/>
</dbReference>
<dbReference type="PRINTS" id="PR00081">
    <property type="entry name" value="GDHRDH"/>
</dbReference>
<dbReference type="InterPro" id="IPR045313">
    <property type="entry name" value="CBR1-like"/>
</dbReference>
<evidence type="ECO:0000256" key="4">
    <source>
        <dbReference type="RuleBase" id="RU000363"/>
    </source>
</evidence>
<dbReference type="InterPro" id="IPR036291">
    <property type="entry name" value="NAD(P)-bd_dom_sf"/>
</dbReference>
<dbReference type="PRINTS" id="PR00080">
    <property type="entry name" value="SDRFAMILY"/>
</dbReference>
<reference evidence="5" key="1">
    <citation type="submission" date="2021-04" db="EMBL/GenBank/DDBJ databases">
        <title>Dactylosporangium aurantiacum NRRL B-8018 full assembly.</title>
        <authorList>
            <person name="Hartkoorn R.C."/>
            <person name="Beaudoing E."/>
            <person name="Hot D."/>
        </authorList>
    </citation>
    <scope>NUCLEOTIDE SEQUENCE</scope>
    <source>
        <strain evidence="5">NRRL B-8018</strain>
    </source>
</reference>
<proteinExistence type="inferred from homology"/>
<keyword evidence="2" id="KW-0521">NADP</keyword>
<dbReference type="Gene3D" id="3.40.50.720">
    <property type="entry name" value="NAD(P)-binding Rossmann-like Domain"/>
    <property type="match status" value="1"/>
</dbReference>
<dbReference type="Pfam" id="PF00106">
    <property type="entry name" value="adh_short"/>
    <property type="match status" value="1"/>
</dbReference>
<dbReference type="RefSeq" id="WP_033360946.1">
    <property type="nucleotide sequence ID" value="NZ_CP073767.1"/>
</dbReference>
<dbReference type="PANTHER" id="PTHR43490">
    <property type="entry name" value="(+)-NEOMENTHOL DEHYDROGENASE"/>
    <property type="match status" value="1"/>
</dbReference>
<dbReference type="AlphaFoldDB" id="A0A9Q9MK70"/>
<evidence type="ECO:0000313" key="6">
    <source>
        <dbReference type="Proteomes" id="UP001058003"/>
    </source>
</evidence>
<dbReference type="OrthoDB" id="9781117at2"/>
<keyword evidence="3" id="KW-0560">Oxidoreductase</keyword>
<dbReference type="InterPro" id="IPR002347">
    <property type="entry name" value="SDR_fam"/>
</dbReference>
<name>A0A9Q9MK70_9ACTN</name>
<gene>
    <name evidence="5" type="ORF">Daura_16790</name>
</gene>
<evidence type="ECO:0000256" key="1">
    <source>
        <dbReference type="ARBA" id="ARBA00006484"/>
    </source>
</evidence>
<organism evidence="5 6">
    <name type="scientific">Dactylosporangium aurantiacum</name>
    <dbReference type="NCBI Taxonomy" id="35754"/>
    <lineage>
        <taxon>Bacteria</taxon>
        <taxon>Bacillati</taxon>
        <taxon>Actinomycetota</taxon>
        <taxon>Actinomycetes</taxon>
        <taxon>Micromonosporales</taxon>
        <taxon>Micromonosporaceae</taxon>
        <taxon>Dactylosporangium</taxon>
    </lineage>
</organism>
<comment type="similarity">
    <text evidence="1 4">Belongs to the short-chain dehydrogenases/reductases (SDR) family.</text>
</comment>